<gene>
    <name evidence="2" type="ORF">MM817_02826</name>
</gene>
<evidence type="ECO:0000256" key="1">
    <source>
        <dbReference type="SAM" id="MobiDB-lite"/>
    </source>
</evidence>
<evidence type="ECO:0000313" key="2">
    <source>
        <dbReference type="EMBL" id="MCI0184529.1"/>
    </source>
</evidence>
<proteinExistence type="predicted"/>
<dbReference type="AlphaFoldDB" id="A0A9X1VAZ7"/>
<organism evidence="2 3">
    <name type="scientific">Sulfoacidibacillus ferrooxidans</name>
    <dbReference type="NCBI Taxonomy" id="2005001"/>
    <lineage>
        <taxon>Bacteria</taxon>
        <taxon>Bacillati</taxon>
        <taxon>Bacillota</taxon>
        <taxon>Bacilli</taxon>
        <taxon>Bacillales</taxon>
        <taxon>Alicyclobacillaceae</taxon>
        <taxon>Sulfoacidibacillus</taxon>
    </lineage>
</organism>
<accession>A0A9X1VAZ7</accession>
<evidence type="ECO:0000313" key="3">
    <source>
        <dbReference type="Proteomes" id="UP001139263"/>
    </source>
</evidence>
<name>A0A9X1VAZ7_9BACL</name>
<comment type="caution">
    <text evidence="2">The sequence shown here is derived from an EMBL/GenBank/DDBJ whole genome shotgun (WGS) entry which is preliminary data.</text>
</comment>
<feature type="compositionally biased region" description="Basic residues" evidence="1">
    <location>
        <begin position="104"/>
        <end position="119"/>
    </location>
</feature>
<dbReference type="Proteomes" id="UP001139263">
    <property type="component" value="Unassembled WGS sequence"/>
</dbReference>
<sequence length="465" mass="53441">MLLAKDWTFIEKFWLADLSNTASVLSRQYAIRGIKATDSADLFRSYLLMLQVGCTSVTAWVDELRRVPLYAIISGFFPGHTPGVGTFYDFFARLWPSASPHLTGRIKPKRKKKPVKGKKGEKAPTTTPKKVERLVRRILIRRSAIISLPTDRLMALFRECFVQVSASLGILGDVSALSIAGDGTPIRTAAYPRSQRICDCRKQGKDSCACPRLYSQPDCDIGWDSHRNCHYFGYHLYRFTASDSRYDLPLYPRLCRASRHDSVSLVVSIREFEHDDPDWTWKRVLLDAAHDAMPFYRYFVSKDILAFIDLNKRHTGIKKYKDDITLSDQGTPICQKGLAMKNNGYDVKRGRRKYRCPLMKKGGCTCDTPCSDSAYGRCVYTYTHDNPRLFPPVARNSEAWNGTYKRRTSVERSNKREKIDYKLEAGRHRSTNMWLIRIFGIMMCQHLDAWHHEIEIDLKSTFLVA</sequence>
<dbReference type="EMBL" id="JALBUF010000016">
    <property type="protein sequence ID" value="MCI0184529.1"/>
    <property type="molecule type" value="Genomic_DNA"/>
</dbReference>
<keyword evidence="3" id="KW-1185">Reference proteome</keyword>
<feature type="region of interest" description="Disordered" evidence="1">
    <location>
        <begin position="102"/>
        <end position="127"/>
    </location>
</feature>
<protein>
    <recommendedName>
        <fullName evidence="4">Transposase DDE domain-containing protein</fullName>
    </recommendedName>
</protein>
<evidence type="ECO:0008006" key="4">
    <source>
        <dbReference type="Google" id="ProtNLM"/>
    </source>
</evidence>
<reference evidence="2" key="1">
    <citation type="submission" date="2022-03" db="EMBL/GenBank/DDBJ databases">
        <title>Draft Genome Sequence of Firmicute Strain S0AB, a Heterotrophic Iron/Sulfur-Oxidizing Extreme Acidophile.</title>
        <authorList>
            <person name="Vergara E."/>
            <person name="Pakostova E."/>
            <person name="Johnson D.B."/>
            <person name="Holmes D.S."/>
        </authorList>
    </citation>
    <scope>NUCLEOTIDE SEQUENCE</scope>
    <source>
        <strain evidence="2">S0AB</strain>
    </source>
</reference>